<dbReference type="CDD" id="cd00118">
    <property type="entry name" value="LysM"/>
    <property type="match status" value="2"/>
</dbReference>
<accession>A0A9W9TFA9</accession>
<evidence type="ECO:0000313" key="8">
    <source>
        <dbReference type="Proteomes" id="UP001150904"/>
    </source>
</evidence>
<sequence length="358" mass="37101">MFSNWIVASLYVPLVAGYLVSPPGTPYPEASSDCSGWAEYASGLTCASVEDTYFISAADFESWNPLVTASGSCSLQSGFCYCVQINFESTSPSPTSSALEVPTTTGNTSSSSTTTTSGNSIATPTPIESGMVNNCDVFHQVVSGDSCQGIAAAAGITLTDFYTWNPTVGSGCSSLWLGYYVCTGITDDLTTATIPAITTTAGNGIPTPSPIQSGMVTDCDQFHLVVSDDSCAAIASRAGISIADFYTWNPTVGSRCSSLWLGYYVCIDVVGYTPSKTTTTTLKTTTISKGNGITTPTPTQVGMVADCNKFYLVGTGASCAAVASEEGVTLSQIESWNSGVGSACTDLWLGYYICVGVV</sequence>
<dbReference type="Pfam" id="PF01476">
    <property type="entry name" value="LysM"/>
    <property type="match status" value="2"/>
</dbReference>
<protein>
    <recommendedName>
        <fullName evidence="6">LysM domain-containing protein</fullName>
    </recommendedName>
</protein>
<dbReference type="PANTHER" id="PTHR34997">
    <property type="entry name" value="AM15"/>
    <property type="match status" value="1"/>
</dbReference>
<keyword evidence="1" id="KW-0147">Chitin-binding</keyword>
<dbReference type="PANTHER" id="PTHR34997:SF2">
    <property type="entry name" value="LYSM DOMAIN-CONTAINING PROTEIN-RELATED"/>
    <property type="match status" value="1"/>
</dbReference>
<dbReference type="SUPFAM" id="SSF54106">
    <property type="entry name" value="LysM domain"/>
    <property type="match status" value="3"/>
</dbReference>
<dbReference type="OrthoDB" id="5985073at2759"/>
<keyword evidence="2 5" id="KW-0732">Signal</keyword>
<dbReference type="InterPro" id="IPR052210">
    <property type="entry name" value="LysM1-like"/>
</dbReference>
<dbReference type="SMART" id="SM00257">
    <property type="entry name" value="LysM"/>
    <property type="match status" value="3"/>
</dbReference>
<feature type="domain" description="LysM" evidence="6">
    <location>
        <begin position="309"/>
        <end position="355"/>
    </location>
</feature>
<keyword evidence="3" id="KW-0843">Virulence</keyword>
<evidence type="ECO:0000256" key="3">
    <source>
        <dbReference type="ARBA" id="ARBA00023026"/>
    </source>
</evidence>
<reference evidence="7" key="2">
    <citation type="journal article" date="2023" name="IMA Fungus">
        <title>Comparative genomic study of the Penicillium genus elucidates a diverse pangenome and 15 lateral gene transfer events.</title>
        <authorList>
            <person name="Petersen C."/>
            <person name="Sorensen T."/>
            <person name="Nielsen M.R."/>
            <person name="Sondergaard T.E."/>
            <person name="Sorensen J.L."/>
            <person name="Fitzpatrick D.A."/>
            <person name="Frisvad J.C."/>
            <person name="Nielsen K.L."/>
        </authorList>
    </citation>
    <scope>NUCLEOTIDE SEQUENCE</scope>
    <source>
        <strain evidence="7">IBT 15544</strain>
    </source>
</reference>
<evidence type="ECO:0000313" key="7">
    <source>
        <dbReference type="EMBL" id="KAJ5219440.1"/>
    </source>
</evidence>
<organism evidence="7 8">
    <name type="scientific">Penicillium cinerascens</name>
    <dbReference type="NCBI Taxonomy" id="70096"/>
    <lineage>
        <taxon>Eukaryota</taxon>
        <taxon>Fungi</taxon>
        <taxon>Dikarya</taxon>
        <taxon>Ascomycota</taxon>
        <taxon>Pezizomycotina</taxon>
        <taxon>Eurotiomycetes</taxon>
        <taxon>Eurotiomycetidae</taxon>
        <taxon>Eurotiales</taxon>
        <taxon>Aspergillaceae</taxon>
        <taxon>Penicillium</taxon>
    </lineage>
</organism>
<dbReference type="GeneID" id="83175902"/>
<evidence type="ECO:0000256" key="1">
    <source>
        <dbReference type="ARBA" id="ARBA00022669"/>
    </source>
</evidence>
<evidence type="ECO:0000259" key="6">
    <source>
        <dbReference type="PROSITE" id="PS51782"/>
    </source>
</evidence>
<feature type="domain" description="LysM" evidence="6">
    <location>
        <begin position="221"/>
        <end position="267"/>
    </location>
</feature>
<comment type="caution">
    <text evidence="7">The sequence shown here is derived from an EMBL/GenBank/DDBJ whole genome shotgun (WGS) entry which is preliminary data.</text>
</comment>
<dbReference type="Gene3D" id="3.10.350.10">
    <property type="entry name" value="LysM domain"/>
    <property type="match status" value="4"/>
</dbReference>
<dbReference type="GO" id="GO:0008061">
    <property type="term" value="F:chitin binding"/>
    <property type="evidence" value="ECO:0007669"/>
    <property type="project" value="UniProtKB-KW"/>
</dbReference>
<dbReference type="InterPro" id="IPR018392">
    <property type="entry name" value="LysM"/>
</dbReference>
<gene>
    <name evidence="7" type="ORF">N7498_001539</name>
</gene>
<feature type="domain" description="LysM" evidence="6">
    <location>
        <begin position="137"/>
        <end position="183"/>
    </location>
</feature>
<keyword evidence="8" id="KW-1185">Reference proteome</keyword>
<feature type="region of interest" description="Disordered" evidence="4">
    <location>
        <begin position="90"/>
        <end position="125"/>
    </location>
</feature>
<feature type="signal peptide" evidence="5">
    <location>
        <begin position="1"/>
        <end position="17"/>
    </location>
</feature>
<dbReference type="AlphaFoldDB" id="A0A9W9TFA9"/>
<dbReference type="InterPro" id="IPR036779">
    <property type="entry name" value="LysM_dom_sf"/>
</dbReference>
<dbReference type="RefSeq" id="XP_058314013.1">
    <property type="nucleotide sequence ID" value="XM_058448602.1"/>
</dbReference>
<name>A0A9W9TFA9_9EURO</name>
<proteinExistence type="predicted"/>
<feature type="compositionally biased region" description="Low complexity" evidence="4">
    <location>
        <begin position="103"/>
        <end position="120"/>
    </location>
</feature>
<dbReference type="PROSITE" id="PS51782">
    <property type="entry name" value="LYSM"/>
    <property type="match status" value="3"/>
</dbReference>
<dbReference type="EMBL" id="JAPQKR010000004">
    <property type="protein sequence ID" value="KAJ5219440.1"/>
    <property type="molecule type" value="Genomic_DNA"/>
</dbReference>
<evidence type="ECO:0000256" key="4">
    <source>
        <dbReference type="SAM" id="MobiDB-lite"/>
    </source>
</evidence>
<dbReference type="Proteomes" id="UP001150904">
    <property type="component" value="Unassembled WGS sequence"/>
</dbReference>
<reference evidence="7" key="1">
    <citation type="submission" date="2022-12" db="EMBL/GenBank/DDBJ databases">
        <authorList>
            <person name="Petersen C."/>
        </authorList>
    </citation>
    <scope>NUCLEOTIDE SEQUENCE</scope>
    <source>
        <strain evidence="7">IBT 15544</strain>
    </source>
</reference>
<evidence type="ECO:0000256" key="5">
    <source>
        <dbReference type="SAM" id="SignalP"/>
    </source>
</evidence>
<evidence type="ECO:0000256" key="2">
    <source>
        <dbReference type="ARBA" id="ARBA00022729"/>
    </source>
</evidence>
<feature type="chain" id="PRO_5040790008" description="LysM domain-containing protein" evidence="5">
    <location>
        <begin position="18"/>
        <end position="358"/>
    </location>
</feature>